<feature type="domain" description="NAD-dependent epimerase/dehydratase" evidence="3">
    <location>
        <begin position="3"/>
        <end position="138"/>
    </location>
</feature>
<dbReference type="Proteomes" id="UP000244902">
    <property type="component" value="Chromosome"/>
</dbReference>
<accession>A0A2U8H719</accession>
<dbReference type="Gene3D" id="3.40.50.720">
    <property type="entry name" value="NAD(P)-binding Rossmann-like Domain"/>
    <property type="match status" value="1"/>
</dbReference>
<name>A0A2U8H719_9RHOO</name>
<evidence type="ECO:0000256" key="2">
    <source>
        <dbReference type="ARBA" id="ARBA00007637"/>
    </source>
</evidence>
<dbReference type="RefSeq" id="WP_108976268.1">
    <property type="nucleotide sequence ID" value="NZ_CP022188.1"/>
</dbReference>
<dbReference type="OrthoDB" id="9769113at2"/>
<dbReference type="AlphaFoldDB" id="A0A2U8H719"/>
<dbReference type="Pfam" id="PF01370">
    <property type="entry name" value="Epimerase"/>
    <property type="match status" value="2"/>
</dbReference>
<evidence type="ECO:0000313" key="4">
    <source>
        <dbReference type="EMBL" id="AWI81672.1"/>
    </source>
</evidence>
<dbReference type="InterPro" id="IPR001509">
    <property type="entry name" value="Epimerase_deHydtase"/>
</dbReference>
<dbReference type="PANTHER" id="PTHR43000">
    <property type="entry name" value="DTDP-D-GLUCOSE 4,6-DEHYDRATASE-RELATED"/>
    <property type="match status" value="1"/>
</dbReference>
<comment type="pathway">
    <text evidence="1">Bacterial outer membrane biogenesis; LPS O-antigen biosynthesis.</text>
</comment>
<evidence type="ECO:0000313" key="5">
    <source>
        <dbReference type="Proteomes" id="UP000244902"/>
    </source>
</evidence>
<comment type="similarity">
    <text evidence="2">Belongs to the NAD(P)-dependent epimerase/dehydratase family.</text>
</comment>
<reference evidence="4 5" key="1">
    <citation type="submission" date="2017-06" db="EMBL/GenBank/DDBJ databases">
        <title>Azoarcus sp. TSNA42 complete genome sequence.</title>
        <authorList>
            <person name="Woo J.-H."/>
            <person name="Kim H.-S."/>
        </authorList>
    </citation>
    <scope>NUCLEOTIDE SEQUENCE [LARGE SCALE GENOMIC DNA]</scope>
    <source>
        <strain evidence="4 5">TSNA42</strain>
    </source>
</reference>
<organism evidence="4 5">
    <name type="scientific">Parazoarcus communis</name>
    <dbReference type="NCBI Taxonomy" id="41977"/>
    <lineage>
        <taxon>Bacteria</taxon>
        <taxon>Pseudomonadati</taxon>
        <taxon>Pseudomonadota</taxon>
        <taxon>Betaproteobacteria</taxon>
        <taxon>Rhodocyclales</taxon>
        <taxon>Zoogloeaceae</taxon>
        <taxon>Parazoarcus</taxon>
    </lineage>
</organism>
<sequence>MKVLITGGAGFIGSSLARELVQSGATVTVVDCLSPQIHGDNPETSQLFLSLPPSVKVIRSDVRSREIMSEALKGQDVVVHLAAETGTGQSMYEIDRYVDVNIRGTSILLDILEKERPGVKRVVVASSRAIYGEGRYQGKSGTVYPVARTAADMEKGIFDCRCPDTGEIVTSISTDETSKIHPTSIYGITKQVQEQLVLTACESMGIGAVSLRYQNVYGPGQSLKNPYTGILSIFSTLLLQGRDVNIFEDGEESRDFVYIDDVVSATVKAINSDVTGECYNVGSGVRTTVMTVAKTLKELYGAPGDIKVSGNYRVGDIRHNTADLSKVSKDLAFHPSVTFVEGVTKFAEWVKSQHLEVSTYDKSIQEMRDRGMFK</sequence>
<dbReference type="PRINTS" id="PR01713">
    <property type="entry name" value="NUCEPIMERASE"/>
</dbReference>
<feature type="domain" description="NAD-dependent epimerase/dehydratase" evidence="3">
    <location>
        <begin position="171"/>
        <end position="282"/>
    </location>
</feature>
<evidence type="ECO:0000259" key="3">
    <source>
        <dbReference type="Pfam" id="PF01370"/>
    </source>
</evidence>
<evidence type="ECO:0000256" key="1">
    <source>
        <dbReference type="ARBA" id="ARBA00005125"/>
    </source>
</evidence>
<dbReference type="InterPro" id="IPR036291">
    <property type="entry name" value="NAD(P)-bd_dom_sf"/>
</dbReference>
<dbReference type="SUPFAM" id="SSF51735">
    <property type="entry name" value="NAD(P)-binding Rossmann-fold domains"/>
    <property type="match status" value="1"/>
</dbReference>
<protein>
    <submittedName>
        <fullName evidence="4">Epimerase</fullName>
    </submittedName>
</protein>
<dbReference type="EMBL" id="CP022188">
    <property type="protein sequence ID" value="AWI81672.1"/>
    <property type="molecule type" value="Genomic_DNA"/>
</dbReference>
<proteinExistence type="inferred from homology"/>
<gene>
    <name evidence="4" type="ORF">CEW87_21315</name>
</gene>